<dbReference type="Proteomes" id="UP000069771">
    <property type="component" value="Chromosome"/>
</dbReference>
<sequence>MPQSPIYKIRLTFDFLLPLCAVFTFFQTAGRCSVNGAIGVHFTIDGKAVACG</sequence>
<protein>
    <submittedName>
        <fullName evidence="1">Uncharacterized protein</fullName>
    </submittedName>
</protein>
<proteinExistence type="predicted"/>
<name>A0A140DT14_9FIRM</name>
<dbReference type="KEGG" id="fro:AALO17_06570"/>
<dbReference type="EMBL" id="CP011391">
    <property type="protein sequence ID" value="AMK53791.1"/>
    <property type="molecule type" value="Genomic_DNA"/>
</dbReference>
<evidence type="ECO:0000313" key="1">
    <source>
        <dbReference type="EMBL" id="AMK53791.1"/>
    </source>
</evidence>
<accession>A0A140DT14</accession>
<dbReference type="AlphaFoldDB" id="A0A140DT14"/>
<keyword evidence="2" id="KW-1185">Reference proteome</keyword>
<reference evidence="1 2" key="1">
    <citation type="journal article" date="2016" name="Gut Pathog.">
        <title>Whole genome sequencing of "Faecalibaculum rodentium" ALO17, isolated from C57BL/6J laboratory mouse feces.</title>
        <authorList>
            <person name="Lim S."/>
            <person name="Chang D.H."/>
            <person name="Ahn S."/>
            <person name="Kim B.C."/>
        </authorList>
    </citation>
    <scope>NUCLEOTIDE SEQUENCE [LARGE SCALE GENOMIC DNA]</scope>
    <source>
        <strain evidence="1 2">Alo17</strain>
    </source>
</reference>
<organism evidence="1 2">
    <name type="scientific">Faecalibaculum rodentium</name>
    <dbReference type="NCBI Taxonomy" id="1702221"/>
    <lineage>
        <taxon>Bacteria</taxon>
        <taxon>Bacillati</taxon>
        <taxon>Bacillota</taxon>
        <taxon>Erysipelotrichia</taxon>
        <taxon>Erysipelotrichales</taxon>
        <taxon>Erysipelotrichaceae</taxon>
        <taxon>Faecalibaculum</taxon>
    </lineage>
</organism>
<gene>
    <name evidence="1" type="ORF">AALO17_06570</name>
</gene>
<evidence type="ECO:0000313" key="2">
    <source>
        <dbReference type="Proteomes" id="UP000069771"/>
    </source>
</evidence>